<protein>
    <submittedName>
        <fullName evidence="2">Uncharacterized protein</fullName>
    </submittedName>
</protein>
<evidence type="ECO:0000313" key="2">
    <source>
        <dbReference type="EMBL" id="QJA88036.1"/>
    </source>
</evidence>
<sequence>MANTVTVSGTTVTVTSANTQGPQGPPGDFAEESGTKTLNGSTGVAVVFSTARTDTDYVVLYEQQSLSGEAQFLGRSKGEISTESKTINGFTVKSSPEMSGVIVRWVTISYTA</sequence>
<name>A0A6M3L0L9_9ZZZZ</name>
<feature type="region of interest" description="Disordered" evidence="1">
    <location>
        <begin position="1"/>
        <end position="36"/>
    </location>
</feature>
<proteinExistence type="predicted"/>
<evidence type="ECO:0000256" key="1">
    <source>
        <dbReference type="SAM" id="MobiDB-lite"/>
    </source>
</evidence>
<accession>A0A6M3L0L9</accession>
<organism evidence="2">
    <name type="scientific">viral metagenome</name>
    <dbReference type="NCBI Taxonomy" id="1070528"/>
    <lineage>
        <taxon>unclassified sequences</taxon>
        <taxon>metagenomes</taxon>
        <taxon>organismal metagenomes</taxon>
    </lineage>
</organism>
<gene>
    <name evidence="2" type="ORF">MM415B02838_0019</name>
</gene>
<reference evidence="2" key="1">
    <citation type="submission" date="2020-03" db="EMBL/GenBank/DDBJ databases">
        <title>The deep terrestrial virosphere.</title>
        <authorList>
            <person name="Holmfeldt K."/>
            <person name="Nilsson E."/>
            <person name="Simone D."/>
            <person name="Lopez-Fernandez M."/>
            <person name="Wu X."/>
            <person name="de Brujin I."/>
            <person name="Lundin D."/>
            <person name="Andersson A."/>
            <person name="Bertilsson S."/>
            <person name="Dopson M."/>
        </authorList>
    </citation>
    <scope>NUCLEOTIDE SEQUENCE</scope>
    <source>
        <strain evidence="2">MM415B02838</strain>
    </source>
</reference>
<feature type="compositionally biased region" description="Low complexity" evidence="1">
    <location>
        <begin position="1"/>
        <end position="19"/>
    </location>
</feature>
<dbReference type="AlphaFoldDB" id="A0A6M3L0L9"/>
<dbReference type="EMBL" id="MT142748">
    <property type="protein sequence ID" value="QJA88036.1"/>
    <property type="molecule type" value="Genomic_DNA"/>
</dbReference>